<accession>A0A9P8HBH4</accession>
<sequence>MYYRLTAVTASAVLRDTVLLYLGSPRFQPSSTELSCISGAAVQVTTMDERQRRVFINYDPSDPRPNRTQRQAVSAYIGKHFRNRSAPARRAQQTPNGSESRLLPQSLVPSVEAQGRLVIRGSQFLRSSDEGDRHSIEHNAGPEAPESPGSNIRNSIILLRPVIECFVPAYPTEHREKVFNVLDFHIHYLAARLTHWGPGANPFVRCWVQMVCGDMALFDSVAAFTHGVRITTLEDKITPSTTMLWHKARALKALQAKILTVAEDKVATWTANETILATFYLMEGAARFGYESEFKAHCLGLLRMMQLRGQVASGCLKDLYVMQAVGLVEATEMASSLKHDITQESLQLSGNNQVDSTSVTATMALRYPQPVIQLDRSLKSAIDTLPEGFRDLAISGNLSVDFIFLLGEQSQQYDDITQSAERQTKGIKGARLLANRSQSAVEQLACLGTVAFLTRRTAQMQMFPEVARINRLAMLASQMSSFSKGGTLCYRELRVWATLVATEISITAGATLKQRARQLMMDLVLQERWIGGWIDVERIVKRYLWDEKSLTAWKRHWANYQDLNQV</sequence>
<feature type="region of interest" description="Disordered" evidence="1">
    <location>
        <begin position="128"/>
        <end position="150"/>
    </location>
</feature>
<gene>
    <name evidence="2" type="ORF">TsFJ059_006794</name>
</gene>
<comment type="caution">
    <text evidence="2">The sequence shown here is derived from an EMBL/GenBank/DDBJ whole genome shotgun (WGS) entry which is preliminary data.</text>
</comment>
<evidence type="ECO:0000256" key="1">
    <source>
        <dbReference type="SAM" id="MobiDB-lite"/>
    </source>
</evidence>
<proteinExistence type="predicted"/>
<protein>
    <submittedName>
        <fullName evidence="2">Uncharacterized protein</fullName>
    </submittedName>
</protein>
<name>A0A9P8HBH4_9HYPO</name>
<dbReference type="EMBL" id="JAIMJC010000005">
    <property type="protein sequence ID" value="KAH0524263.1"/>
    <property type="molecule type" value="Genomic_DNA"/>
</dbReference>
<dbReference type="AlphaFoldDB" id="A0A9P8HBH4"/>
<evidence type="ECO:0000313" key="2">
    <source>
        <dbReference type="EMBL" id="KAH0524263.1"/>
    </source>
</evidence>
<keyword evidence="3" id="KW-1185">Reference proteome</keyword>
<feature type="compositionally biased region" description="Basic and acidic residues" evidence="1">
    <location>
        <begin position="128"/>
        <end position="137"/>
    </location>
</feature>
<organism evidence="2 3">
    <name type="scientific">Trichoderma semiorbis</name>
    <dbReference type="NCBI Taxonomy" id="1491008"/>
    <lineage>
        <taxon>Eukaryota</taxon>
        <taxon>Fungi</taxon>
        <taxon>Dikarya</taxon>
        <taxon>Ascomycota</taxon>
        <taxon>Pezizomycotina</taxon>
        <taxon>Sordariomycetes</taxon>
        <taxon>Hypocreomycetidae</taxon>
        <taxon>Hypocreales</taxon>
        <taxon>Hypocreaceae</taxon>
        <taxon>Trichoderma</taxon>
    </lineage>
</organism>
<dbReference type="Proteomes" id="UP000826573">
    <property type="component" value="Unassembled WGS sequence"/>
</dbReference>
<evidence type="ECO:0000313" key="3">
    <source>
        <dbReference type="Proteomes" id="UP000826573"/>
    </source>
</evidence>
<feature type="region of interest" description="Disordered" evidence="1">
    <location>
        <begin position="83"/>
        <end position="102"/>
    </location>
</feature>
<reference evidence="2 3" key="1">
    <citation type="submission" date="2021-08" db="EMBL/GenBank/DDBJ databases">
        <title>The highly contiguous genome resource for Trichoderma semiorbis FJ059, a fungal antagonistic to plant pathogens.</title>
        <authorList>
            <person name="Liu T."/>
        </authorList>
    </citation>
    <scope>NUCLEOTIDE SEQUENCE [LARGE SCALE GENOMIC DNA]</scope>
    <source>
        <strain evidence="2 3">FJ059</strain>
    </source>
</reference>